<name>C6XQ19_HIRBI</name>
<dbReference type="EMBL" id="CP001678">
    <property type="protein sequence ID" value="ACT58536.1"/>
    <property type="molecule type" value="Genomic_DNA"/>
</dbReference>
<sequence>MIEKLLCPNSLGFDSILGDMMPVNSLYVAKTGVIMAFNFFKIAAIAALASSMTMVSEAANPAQENEIDVYIDQTQLLHLGTPMGSIIVGNPDVATVAVHDNHTLLLTGLSFGTTNLIVLDSVGRPIHKSQLMVSERTGSGTLTVARGQETNTYACSNKCRPVNSGM</sequence>
<gene>
    <name evidence="2" type="ordered locus">Hbal_0842</name>
</gene>
<dbReference type="AlphaFoldDB" id="C6XQ19"/>
<dbReference type="InterPro" id="IPR032789">
    <property type="entry name" value="T2SS-T3SS_pil_N"/>
</dbReference>
<feature type="domain" description="Pilus formation protein N-terminal" evidence="1">
    <location>
        <begin position="64"/>
        <end position="134"/>
    </location>
</feature>
<keyword evidence="3" id="KW-1185">Reference proteome</keyword>
<dbReference type="HOGENOM" id="CLU_1600455_0_0_5"/>
<proteinExistence type="predicted"/>
<protein>
    <recommendedName>
        <fullName evidence="1">Pilus formation protein N-terminal domain-containing protein</fullName>
    </recommendedName>
</protein>
<organism evidence="2 3">
    <name type="scientific">Hirschia baltica (strain ATCC 49814 / DSM 5838 / IFAM 1418)</name>
    <dbReference type="NCBI Taxonomy" id="582402"/>
    <lineage>
        <taxon>Bacteria</taxon>
        <taxon>Pseudomonadati</taxon>
        <taxon>Pseudomonadota</taxon>
        <taxon>Alphaproteobacteria</taxon>
        <taxon>Hyphomonadales</taxon>
        <taxon>Hyphomonadaceae</taxon>
        <taxon>Hirschia</taxon>
    </lineage>
</organism>
<dbReference type="Pfam" id="PF13629">
    <property type="entry name" value="T2SS-T3SS_pil_N"/>
    <property type="match status" value="1"/>
</dbReference>
<reference evidence="3" key="1">
    <citation type="journal article" date="2011" name="J. Bacteriol.">
        <title>Genome sequences of eight morphologically diverse alphaproteobacteria.</title>
        <authorList>
            <consortium name="US DOE Joint Genome Institute"/>
            <person name="Brown P.J."/>
            <person name="Kysela D.T."/>
            <person name="Buechlein A."/>
            <person name="Hemmerich C."/>
            <person name="Brun Y.V."/>
        </authorList>
    </citation>
    <scope>NUCLEOTIDE SEQUENCE [LARGE SCALE GENOMIC DNA]</scope>
    <source>
        <strain evidence="3">ATCC 49814 / DSM 5838 / IFAM 1418</strain>
    </source>
</reference>
<evidence type="ECO:0000313" key="2">
    <source>
        <dbReference type="EMBL" id="ACT58536.1"/>
    </source>
</evidence>
<evidence type="ECO:0000313" key="3">
    <source>
        <dbReference type="Proteomes" id="UP000002745"/>
    </source>
</evidence>
<evidence type="ECO:0000259" key="1">
    <source>
        <dbReference type="Pfam" id="PF13629"/>
    </source>
</evidence>
<dbReference type="eggNOG" id="COG4964">
    <property type="taxonomic scope" value="Bacteria"/>
</dbReference>
<accession>C6XQ19</accession>
<dbReference type="STRING" id="582402.Hbal_0842"/>
<dbReference type="KEGG" id="hba:Hbal_0842"/>
<dbReference type="Proteomes" id="UP000002745">
    <property type="component" value="Chromosome"/>
</dbReference>